<dbReference type="KEGG" id="clw:CLAC_09840"/>
<dbReference type="OrthoDB" id="9868780at2"/>
<sequence>MNAQADAQMKSPISGVRIYRYATRDDLRLAMHLPHGANVIDISIEEAQRFAEDLTQLVR</sequence>
<dbReference type="EMBL" id="CP006841">
    <property type="protein sequence ID" value="ALA68668.1"/>
    <property type="molecule type" value="Genomic_DNA"/>
</dbReference>
<accession>A0A0K2H3Y1</accession>
<dbReference type="AlphaFoldDB" id="A0A0K2H3Y1"/>
<dbReference type="RefSeq" id="WP_053412736.1">
    <property type="nucleotide sequence ID" value="NZ_CP006841.1"/>
</dbReference>
<dbReference type="Proteomes" id="UP000058446">
    <property type="component" value="Chromosome"/>
</dbReference>
<protein>
    <submittedName>
        <fullName evidence="1">Uncharacterized protein</fullName>
    </submittedName>
</protein>
<gene>
    <name evidence="1" type="ORF">CLAC_09840</name>
</gene>
<organism evidence="1 2">
    <name type="scientific">Corynebacterium lactis RW2-5</name>
    <dbReference type="NCBI Taxonomy" id="1408189"/>
    <lineage>
        <taxon>Bacteria</taxon>
        <taxon>Bacillati</taxon>
        <taxon>Actinomycetota</taxon>
        <taxon>Actinomycetes</taxon>
        <taxon>Mycobacteriales</taxon>
        <taxon>Corynebacteriaceae</taxon>
        <taxon>Corynebacterium</taxon>
    </lineage>
</organism>
<proteinExistence type="predicted"/>
<evidence type="ECO:0000313" key="2">
    <source>
        <dbReference type="Proteomes" id="UP000058446"/>
    </source>
</evidence>
<dbReference type="PATRIC" id="fig|1408189.4.peg.1974"/>
<keyword evidence="2" id="KW-1185">Reference proteome</keyword>
<reference evidence="1 2" key="1">
    <citation type="submission" date="2013-10" db="EMBL/GenBank/DDBJ databases">
        <title>Complete genome sequence of Corynebacterium lactis DSM 45799(T), isolated from raw cow milk.</title>
        <authorList>
            <person name="Ruckert C."/>
            <person name="Albersmeier A."/>
            <person name="Lipski A."/>
            <person name="Kalinowski J."/>
        </authorList>
    </citation>
    <scope>NUCLEOTIDE SEQUENCE [LARGE SCALE GENOMIC DNA]</scope>
    <source>
        <strain evidence="1 2">RW2-5</strain>
    </source>
</reference>
<name>A0A0K2H3Y1_9CORY</name>
<evidence type="ECO:0000313" key="1">
    <source>
        <dbReference type="EMBL" id="ALA68668.1"/>
    </source>
</evidence>